<reference evidence="1" key="1">
    <citation type="submission" date="2022-10" db="EMBL/GenBank/DDBJ databases">
        <title>Culturing micro-colonial fungi from biological soil crusts in the Mojave desert and describing Neophaeococcomyces mojavensis, and introducing the new genera and species Taxawa tesnikishii.</title>
        <authorList>
            <person name="Kurbessoian T."/>
            <person name="Stajich J.E."/>
        </authorList>
    </citation>
    <scope>NUCLEOTIDE SEQUENCE</scope>
    <source>
        <strain evidence="1">JES_115</strain>
    </source>
</reference>
<evidence type="ECO:0000313" key="1">
    <source>
        <dbReference type="EMBL" id="KAJ9645901.1"/>
    </source>
</evidence>
<sequence>MSPAGFAKSGDHKRKKKGKRRDRRHRNAHVEHPEVSEKQAMRNIEEHSAAADHTGPRVGFAEEASVAPTTQTSKRPFNLRQLSSRPSLRTTLPSVLANNVFSNPPPSGSPHLGPSGTTGTPALRRTNSLPERLNHSQNTAGTILRPAVPAYPRRPAESVNVEDAEEEAEAKPLMSRTSAVVMLLISTGLVALCAESLVDAIPEMLESSSVSQAFIGLIVLPIIGNAAEHITAVTVAAKNKMDLAIGVAVGSSIQIALFVTPVIVVLGWCMDKQMTLYFNIFETVALFVSAFVVNFLVLDGRSNYLEGVLLIASYIIIASHPPRTFANTHLSPDTTLAAFTSYSGILQSPSMGSSQSAANTAFSTSVRSCDVATSAILNPTQTHELSKTEASFAALIWLLAGDRHFTPPLASPEVVHGAAHHKALRQRDSGSSSNASIVLNGDAMDLDGPAPPLRSATSTPPIQITSPRPMRHINASIPRAVENGTQKLNFDDVSAKASRKKKKKRGMKPAPSATTTVRGFHTPVTSGGEESDFSVASTPKLGPKVRDFASLTGSPAMRPSTPCSGISALKLQLETLNLASKSCKSTSERSTNKPKSDASSPGTMTSSSASDSDRTEMDRYEVQLEHDFVSPDANGKSLISVVEGGLRQDSIVRKMTAQDFEPIRCLGKGAFGTVLLVRQTATGRLYAQKQLRKASLTVHKKLIEQTKTERAILESVNRHPFVVKLFYAFQDHEKLYIILEYAQGGELFHHLAMERMFTEEVAAFYMAEMVLALEHLHRSVGVIYRDLKPENCLLDAEGHLLLTDFGLSKVAVDADERCNSSVGTIDYMAPEVIMGADYGFAVDWWSLGALGFDLLTGSPPFTGNNHAKIQEGILKKKLVLPYFMGPDSKDLLTRLLRKEPHKRLGYNMPKDMQTIKNHRFFRKINWKKLERRELEPPIKPLITDPELAENFSNEFTDLALSPVVARRSFREEIEGAEADPFGGFSFVASESLLQGGDWGF</sequence>
<name>A0ACC2ZE58_9PEZI</name>
<protein>
    <submittedName>
        <fullName evidence="1">Uncharacterized protein</fullName>
    </submittedName>
</protein>
<organism evidence="1 2">
    <name type="scientific">Coniosporium tulheliwenetii</name>
    <dbReference type="NCBI Taxonomy" id="3383036"/>
    <lineage>
        <taxon>Eukaryota</taxon>
        <taxon>Fungi</taxon>
        <taxon>Dikarya</taxon>
        <taxon>Ascomycota</taxon>
        <taxon>Pezizomycotina</taxon>
        <taxon>Dothideomycetes</taxon>
        <taxon>Dothideomycetes incertae sedis</taxon>
        <taxon>Coniosporium</taxon>
    </lineage>
</organism>
<evidence type="ECO:0000313" key="2">
    <source>
        <dbReference type="Proteomes" id="UP001172680"/>
    </source>
</evidence>
<keyword evidence="2" id="KW-1185">Reference proteome</keyword>
<dbReference type="EMBL" id="JAPDRP010000007">
    <property type="protein sequence ID" value="KAJ9645901.1"/>
    <property type="molecule type" value="Genomic_DNA"/>
</dbReference>
<gene>
    <name evidence="1" type="ORF">H2199_002944</name>
</gene>
<comment type="caution">
    <text evidence="1">The sequence shown here is derived from an EMBL/GenBank/DDBJ whole genome shotgun (WGS) entry which is preliminary data.</text>
</comment>
<accession>A0ACC2ZE58</accession>
<proteinExistence type="predicted"/>
<dbReference type="Proteomes" id="UP001172680">
    <property type="component" value="Unassembled WGS sequence"/>
</dbReference>